<keyword evidence="2 5" id="KW-0808">Transferase</keyword>
<evidence type="ECO:0000256" key="4">
    <source>
        <dbReference type="ARBA" id="ARBA00022785"/>
    </source>
</evidence>
<organism evidence="7 8">
    <name type="scientific">Paenibacillus spongiae</name>
    <dbReference type="NCBI Taxonomy" id="2909671"/>
    <lineage>
        <taxon>Bacteria</taxon>
        <taxon>Bacillati</taxon>
        <taxon>Bacillota</taxon>
        <taxon>Bacilli</taxon>
        <taxon>Bacillales</taxon>
        <taxon>Paenibacillaceae</taxon>
        <taxon>Paenibacillus</taxon>
    </lineage>
</organism>
<gene>
    <name evidence="5 7" type="primary">tgt</name>
    <name evidence="7" type="ORF">L1F29_21895</name>
</gene>
<keyword evidence="5" id="KW-0479">Metal-binding</keyword>
<dbReference type="InterPro" id="IPR004803">
    <property type="entry name" value="TGT"/>
</dbReference>
<dbReference type="EC" id="2.4.2.29" evidence="5"/>
<dbReference type="InterPro" id="IPR050076">
    <property type="entry name" value="ArchSynthase1/Queuine_TRR"/>
</dbReference>
<keyword evidence="5" id="KW-0862">Zinc</keyword>
<feature type="domain" description="tRNA-guanine(15) transglycosylase-like" evidence="6">
    <location>
        <begin position="14"/>
        <end position="368"/>
    </location>
</feature>
<dbReference type="NCBIfam" id="TIGR00449">
    <property type="entry name" value="tgt_general"/>
    <property type="match status" value="1"/>
</dbReference>
<keyword evidence="1 5" id="KW-0328">Glycosyltransferase</keyword>
<dbReference type="PANTHER" id="PTHR46499:SF1">
    <property type="entry name" value="QUEUINE TRNA-RIBOSYLTRANSFERASE"/>
    <property type="match status" value="1"/>
</dbReference>
<dbReference type="Gene3D" id="3.20.20.105">
    <property type="entry name" value="Queuine tRNA-ribosyltransferase-like"/>
    <property type="match status" value="1"/>
</dbReference>
<dbReference type="PANTHER" id="PTHR46499">
    <property type="entry name" value="QUEUINE TRNA-RIBOSYLTRANSFERASE"/>
    <property type="match status" value="1"/>
</dbReference>
<protein>
    <recommendedName>
        <fullName evidence="5">Queuine tRNA-ribosyltransferase</fullName>
        <ecNumber evidence="5">2.4.2.29</ecNumber>
    </recommendedName>
    <alternativeName>
        <fullName evidence="5">Guanine insertion enzyme</fullName>
    </alternativeName>
    <alternativeName>
        <fullName evidence="5">tRNA-guanine transglycosylase</fullName>
    </alternativeName>
</protein>
<dbReference type="InterPro" id="IPR002616">
    <property type="entry name" value="tRNA_ribo_trans-like"/>
</dbReference>
<sequence length="377" mass="42824">MAIKYELLKVCKQSGARLGRIHTPHGIIDTPTFMPVGTQATVKTMSPEELKQMDAHIILSNTYHLFVRPGHEIVRQAGGLHKFMNWDRPILTDSGGFQVFSLSQMRKIKEEGVEFRSHLNGDKLFISPEKAMEIQNALGPDIMMAFDECAPYPAEYDYVKQSLERTTRWAERCLKAHARPHDQALFAIVQGGMYDDLRRQSATELTSMDFPGYAIGGLSVGEPKDIMYRVLETTVPLLPKDKPRYLMGVGSPDALLDGSIRGIDMFDCVLPTRIARNGTTMTSSGRLVIRNAKFTDDFGPLDPECSCYTCTNYSRAYIRHLIKADETFGLRLTTYHNLHFLLQLMRDVRQAIMEDRLLDFRDAFFAKYGLFDNEKGF</sequence>
<evidence type="ECO:0000256" key="2">
    <source>
        <dbReference type="ARBA" id="ARBA00022679"/>
    </source>
</evidence>
<feature type="binding site" evidence="5">
    <location>
        <position position="147"/>
    </location>
    <ligand>
        <name>substrate</name>
    </ligand>
</feature>
<feature type="binding site" evidence="5">
    <location>
        <position position="336"/>
    </location>
    <ligand>
        <name>Zn(2+)</name>
        <dbReference type="ChEBI" id="CHEBI:29105"/>
    </ligand>
</feature>
<accession>A0ABY5S6B8</accession>
<feature type="binding site" evidence="5">
    <location>
        <position position="307"/>
    </location>
    <ligand>
        <name>Zn(2+)</name>
        <dbReference type="ChEBI" id="CHEBI:29105"/>
    </ligand>
</feature>
<feature type="active site" description="Proton acceptor" evidence="5">
    <location>
        <position position="93"/>
    </location>
</feature>
<comment type="catalytic activity">
    <reaction evidence="5">
        <text>7-aminomethyl-7-carbaguanine + guanosine(34) in tRNA = 7-aminomethyl-7-carbaguanosine(34) in tRNA + guanine</text>
        <dbReference type="Rhea" id="RHEA:24104"/>
        <dbReference type="Rhea" id="RHEA-COMP:10341"/>
        <dbReference type="Rhea" id="RHEA-COMP:10342"/>
        <dbReference type="ChEBI" id="CHEBI:16235"/>
        <dbReference type="ChEBI" id="CHEBI:58703"/>
        <dbReference type="ChEBI" id="CHEBI:74269"/>
        <dbReference type="ChEBI" id="CHEBI:82833"/>
        <dbReference type="EC" id="2.4.2.29"/>
    </reaction>
</comment>
<feature type="binding site" evidence="5">
    <location>
        <position position="310"/>
    </location>
    <ligand>
        <name>Zn(2+)</name>
        <dbReference type="ChEBI" id="CHEBI:29105"/>
    </ligand>
</feature>
<dbReference type="SUPFAM" id="SSF51713">
    <property type="entry name" value="tRNA-guanine transglycosylase"/>
    <property type="match status" value="1"/>
</dbReference>
<proteinExistence type="inferred from homology"/>
<evidence type="ECO:0000256" key="1">
    <source>
        <dbReference type="ARBA" id="ARBA00022676"/>
    </source>
</evidence>
<comment type="similarity">
    <text evidence="5">Belongs to the queuine tRNA-ribosyltransferase family.</text>
</comment>
<keyword evidence="8" id="KW-1185">Reference proteome</keyword>
<feature type="active site" description="Nucleophile" evidence="5">
    <location>
        <position position="267"/>
    </location>
</feature>
<feature type="binding site" evidence="5">
    <location>
        <position position="305"/>
    </location>
    <ligand>
        <name>Zn(2+)</name>
        <dbReference type="ChEBI" id="CHEBI:29105"/>
    </ligand>
</feature>
<dbReference type="Pfam" id="PF01702">
    <property type="entry name" value="TGT"/>
    <property type="match status" value="1"/>
</dbReference>
<evidence type="ECO:0000259" key="6">
    <source>
        <dbReference type="Pfam" id="PF01702"/>
    </source>
</evidence>
<keyword evidence="3 5" id="KW-0819">tRNA processing</keyword>
<evidence type="ECO:0000256" key="5">
    <source>
        <dbReference type="HAMAP-Rule" id="MF_00168"/>
    </source>
</evidence>
<dbReference type="HAMAP" id="MF_00168">
    <property type="entry name" value="Q_tRNA_Tgt"/>
    <property type="match status" value="1"/>
</dbReference>
<comment type="pathway">
    <text evidence="5">tRNA modification; tRNA-queuosine biosynthesis.</text>
</comment>
<feature type="binding site" evidence="5">
    <location>
        <begin position="93"/>
        <end position="97"/>
    </location>
    <ligand>
        <name>substrate</name>
    </ligand>
</feature>
<dbReference type="NCBIfam" id="TIGR00430">
    <property type="entry name" value="Q_tRNA_tgt"/>
    <property type="match status" value="1"/>
</dbReference>
<dbReference type="GO" id="GO:0016757">
    <property type="term" value="F:glycosyltransferase activity"/>
    <property type="evidence" value="ECO:0007669"/>
    <property type="project" value="UniProtKB-KW"/>
</dbReference>
<comment type="cofactor">
    <cofactor evidence="5">
        <name>Zn(2+)</name>
        <dbReference type="ChEBI" id="CHEBI:29105"/>
    </cofactor>
    <text evidence="5">Binds 1 zinc ion per subunit.</text>
</comment>
<feature type="region of interest" description="RNA binding" evidence="5">
    <location>
        <begin position="248"/>
        <end position="254"/>
    </location>
</feature>
<dbReference type="InterPro" id="IPR036511">
    <property type="entry name" value="TGT-like_sf"/>
</dbReference>
<dbReference type="Proteomes" id="UP001057877">
    <property type="component" value="Chromosome"/>
</dbReference>
<comment type="subunit">
    <text evidence="5">Homodimer. Within each dimer, one monomer is responsible for RNA recognition and catalysis, while the other monomer binds to the replacement base PreQ1.</text>
</comment>
<feature type="region of interest" description="RNA binding; important for wobble base 34 recognition" evidence="5">
    <location>
        <begin position="272"/>
        <end position="276"/>
    </location>
</feature>
<reference evidence="7" key="1">
    <citation type="submission" date="2022-01" db="EMBL/GenBank/DDBJ databases">
        <title>Paenibacillus spongiae sp. nov., isolated from marine sponge.</title>
        <authorList>
            <person name="Li Z."/>
            <person name="Zhang M."/>
        </authorList>
    </citation>
    <scope>NUCLEOTIDE SEQUENCE</scope>
    <source>
        <strain evidence="7">PHS-Z3</strain>
    </source>
</reference>
<keyword evidence="4 5" id="KW-0671">Queuosine biosynthesis</keyword>
<dbReference type="RefSeq" id="WP_258384182.1">
    <property type="nucleotide sequence ID" value="NZ_CP091430.1"/>
</dbReference>
<name>A0ABY5S6B8_9BACL</name>
<evidence type="ECO:0000256" key="3">
    <source>
        <dbReference type="ARBA" id="ARBA00022694"/>
    </source>
</evidence>
<evidence type="ECO:0000313" key="8">
    <source>
        <dbReference type="Proteomes" id="UP001057877"/>
    </source>
</evidence>
<feature type="binding site" evidence="5">
    <location>
        <position position="190"/>
    </location>
    <ligand>
        <name>substrate</name>
    </ligand>
</feature>
<feature type="binding site" evidence="5">
    <location>
        <position position="217"/>
    </location>
    <ligand>
        <name>substrate</name>
    </ligand>
</feature>
<dbReference type="EMBL" id="CP091430">
    <property type="protein sequence ID" value="UVI28095.1"/>
    <property type="molecule type" value="Genomic_DNA"/>
</dbReference>
<comment type="function">
    <text evidence="5">Catalyzes the base-exchange of a guanine (G) residue with the queuine precursor 7-aminomethyl-7-deazaguanine (PreQ1) at position 34 (anticodon wobble position) in tRNAs with GU(N) anticodons (tRNA-Asp, -Asn, -His and -Tyr). Catalysis occurs through a double-displacement mechanism. The nucleophile active site attacks the C1' of nucleotide 34 to detach the guanine base from the RNA, forming a covalent enzyme-RNA intermediate. The proton acceptor active site deprotonates the incoming PreQ1, allowing a nucleophilic attack on the C1' of the ribose to form the product. After dissociation, two additional enzymatic reactions on the tRNA convert PreQ1 to queuine (Q), resulting in the hypermodified nucleoside queuosine (7-(((4,5-cis-dihydroxy-2-cyclopenten-1-yl)amino)methyl)-7-deazaguanosine).</text>
</comment>
<evidence type="ECO:0000313" key="7">
    <source>
        <dbReference type="EMBL" id="UVI28095.1"/>
    </source>
</evidence>